<dbReference type="SMART" id="SM00331">
    <property type="entry name" value="PP2C_SIG"/>
    <property type="match status" value="1"/>
</dbReference>
<keyword evidence="5" id="KW-1185">Reference proteome</keyword>
<dbReference type="SMART" id="SM00332">
    <property type="entry name" value="PP2Cc"/>
    <property type="match status" value="1"/>
</dbReference>
<name>A0A561SZI1_9PSEU</name>
<sequence length="2156" mass="232316">MTTDHTWSAAHTVEAPPVENPVQYVTRWIGRGSGHRPAVETRELTGAATIVLTTDELHDFYPDAADLGAVVRATTSPGQAADHLIDRVLTQGSGNKTAVVIELGSRRLTRPVDDAGGPVVIGEPLTDDQRREVAAVLRAQASRLTPLDELPHRMPRGPPGVRVLVAGDDVALPHADRLVGFGWAEAGAAVITRVMLDEIAGHIAAGRLDEGFWSRLLGHEQEFHLHGAEHTGPRHDAHAAELAGLVLLARVRREAADPAGSRTTDLGQDALRHLRAVAALLADHPVLHVLGTNPIPVTGEHPTAAYGEYFGNPDFRASEEDRRRYLANPPITAGQNASAHRTVDKLGTRIPRADLHAVVVYLSALYAEPNAALRSGDAEQIARYEDFIRVAASGFNQLDAVDNTTTYRAIWLSQSDIVRLRHTHPVGGLVIDPGFVSTELPDPVPAGADPVAGLRTIYYLVHPVTIEVRSRTGRNSWPVMQAMAGGRFHELTFIPGSTFVVRDLQVTRHASGEYGAHMVWEDVSHLRPSGGPPLHRFHAELVGDLAVLREQIARGERTAGLPPAEARDALELTQRLLAAHFTEQYAPAPPLIENCANCGYLLGPADRFCEACGTERTNGAAGSAGQGGAVADGVDGGRAREVLMPSTPALVAGARPLRGEEFPHLARGPPELTGLVRITDERPLGGKLIGFGWRPEGAAPGDGVIVVPAAVAALVDRLVGLDAGFAAWWERLLRHEWEFHLAGDEHTGDRHDQHAAALVDELRAAPGEIVGKGVAARALAATVKVTAAAGALALGALLTPAAGAVTTPSVPVAGFAPVRQLAVQLSGAGVPHLRPRDRVVGEKVGLTGAPRDTVSTAMAALRVVDRDSGRVRPVSFAELNAANGDRFDSRHESIAGKRVWTPENWTGVWVAQRNDHLWRIYVERFGDRQRFVRAYQRVPTPDRIFAGSRHTIEKATVLLEPERQERDLRDPTRNDPDRVAVPEPDQELPVMPAHERPSVRGSPWPVLLGIAGAVLGAAAVFFGIRAMRRHGPVIRAVLGGLFGGVRRGLGSAVGGVRDAVGAVFPGWGAPMVPGPVRARLWAGAVAGAAAGLGLVLSGAGPPVVLAGVLVAVVSVVGAVRAWWTPRQSRAPPRAVAAAGRAVRAWFEQTRIALEDTYGFRFPDPRSWAGPARDLAGWWFAAARAQVAALVGAAREQAGWWITAARFQVAAGRDRVRAVVGALRGWNVELTWEHRAYPTAVQYVIAWIPVVGPWLAGSLDLFQLLHLKFKVFTRTAKVWQGKIKGPATCPTCGAETGPSGWQTVVEWFGRARAFVAKLRYNRAFTSVFPWMTPAAGPEFHWGWFGVGLKVSYGNLGSFTVLDLAELGGTTNNRNRVLGLFPVVRVSLQIYLADSVRLDFFLLHFDVPGKKLEQKFATPQLTGWNRLNVPLRFWRWIRTHDLSPWTWKPWQFISQSQWGIGIGPRDPLLPNFYEHRGSAQTLEIRRHGKPVRKIHMVQDPGPVLGRALGRLAHRLGDRLGRRVPARVRTDARILWALVWRRDLAERRRAHEQRLRGRGLRQLDAVIAAQLTQLAGVLRDLRDVEDVIRTLSDRAGDPIPGAGLALTSADARRALLERLRDRLIETIAVNQARRAAIEEGPGSTREPITPPPPVTLTLLPARTERAGVVESGTLPGASAAPGAGRVGFDLGDVMAGRSDPGHPDNPNLDAMAGAVRSADGRIFAAVADQQGTHGPHNAQIAVTAAITAALAEAPATPAEQVVRMAFAAAAEAGAAGDSTTTLLLVVVTPTGPNTASAAFGWVGDSRGYLIRSDVTEQATSDHTWSVAEAVEMNPAPDPVQYVTRWLGRGRGHPADVETRELTEPSTIVLTTDELHDFYPDAADLGAVIRAATSPGQAADDLIEQVAHLGSGNKSTIVIRLDQPMPGTGTGTGGATGSAADRGGAYHADGGPVADGVDSAAARDELLPLMPAVVADAPPIRAEEFPHLARGPPGLVNMVRITDEDLLDGRLIGFGWRPEGAVPEEGVILVPARVASLVDRLIGQEPAFAVWWERFLRHEWDFHLAGAEHTGHRHDRNAAALAEQLRARYEQLRDADPARTALRRDLEEADRELTEQARTAPHQLLRWSSMRRRSRCRSSSRRTRSMRLGELDLAIGQVPP</sequence>
<evidence type="ECO:0000256" key="2">
    <source>
        <dbReference type="SAM" id="Phobius"/>
    </source>
</evidence>
<dbReference type="EMBL" id="VIWU01000001">
    <property type="protein sequence ID" value="TWF80269.1"/>
    <property type="molecule type" value="Genomic_DNA"/>
</dbReference>
<comment type="caution">
    <text evidence="4">The sequence shown here is derived from an EMBL/GenBank/DDBJ whole genome shotgun (WGS) entry which is preliminary data.</text>
</comment>
<dbReference type="Proteomes" id="UP000321261">
    <property type="component" value="Unassembled WGS sequence"/>
</dbReference>
<feature type="transmembrane region" description="Helical" evidence="2">
    <location>
        <begin position="1004"/>
        <end position="1024"/>
    </location>
</feature>
<evidence type="ECO:0000313" key="4">
    <source>
        <dbReference type="EMBL" id="TWF80269.1"/>
    </source>
</evidence>
<accession>A0A561SZI1</accession>
<feature type="compositionally biased region" description="Basic and acidic residues" evidence="1">
    <location>
        <begin position="961"/>
        <end position="980"/>
    </location>
</feature>
<evidence type="ECO:0000256" key="1">
    <source>
        <dbReference type="SAM" id="MobiDB-lite"/>
    </source>
</evidence>
<feature type="domain" description="PPM-type phosphatase" evidence="3">
    <location>
        <begin position="1690"/>
        <end position="1917"/>
    </location>
</feature>
<evidence type="ECO:0000259" key="3">
    <source>
        <dbReference type="PROSITE" id="PS51746"/>
    </source>
</evidence>
<keyword evidence="2" id="KW-1133">Transmembrane helix</keyword>
<evidence type="ECO:0000313" key="5">
    <source>
        <dbReference type="Proteomes" id="UP000321261"/>
    </source>
</evidence>
<reference evidence="4 5" key="1">
    <citation type="submission" date="2019-06" db="EMBL/GenBank/DDBJ databases">
        <title>Sequencing the genomes of 1000 actinobacteria strains.</title>
        <authorList>
            <person name="Klenk H.-P."/>
        </authorList>
    </citation>
    <scope>NUCLEOTIDE SEQUENCE [LARGE SCALE GENOMIC DNA]</scope>
    <source>
        <strain evidence="4 5">DSM 45671</strain>
    </source>
</reference>
<keyword evidence="2" id="KW-0812">Transmembrane</keyword>
<protein>
    <submittedName>
        <fullName evidence="4">Serine/threonine protein phosphatase PrpC</fullName>
    </submittedName>
</protein>
<dbReference type="PROSITE" id="PS51746">
    <property type="entry name" value="PPM_2"/>
    <property type="match status" value="1"/>
</dbReference>
<proteinExistence type="predicted"/>
<dbReference type="InterPro" id="IPR036457">
    <property type="entry name" value="PPM-type-like_dom_sf"/>
</dbReference>
<feature type="transmembrane region" description="Helical" evidence="2">
    <location>
        <begin position="1076"/>
        <end position="1096"/>
    </location>
</feature>
<dbReference type="Gene3D" id="3.90.176.10">
    <property type="entry name" value="Toxin ADP-ribosyltransferase, Chain A, domain 1"/>
    <property type="match status" value="1"/>
</dbReference>
<organism evidence="4 5">
    <name type="scientific">Pseudonocardia hierapolitana</name>
    <dbReference type="NCBI Taxonomy" id="1128676"/>
    <lineage>
        <taxon>Bacteria</taxon>
        <taxon>Bacillati</taxon>
        <taxon>Actinomycetota</taxon>
        <taxon>Actinomycetes</taxon>
        <taxon>Pseudonocardiales</taxon>
        <taxon>Pseudonocardiaceae</taxon>
        <taxon>Pseudonocardia</taxon>
    </lineage>
</organism>
<dbReference type="SUPFAM" id="SSF56399">
    <property type="entry name" value="ADP-ribosylation"/>
    <property type="match status" value="1"/>
</dbReference>
<keyword evidence="2" id="KW-0472">Membrane</keyword>
<dbReference type="Gene3D" id="3.60.40.10">
    <property type="entry name" value="PPM-type phosphatase domain"/>
    <property type="match status" value="2"/>
</dbReference>
<dbReference type="InterPro" id="IPR001932">
    <property type="entry name" value="PPM-type_phosphatase-like_dom"/>
</dbReference>
<gene>
    <name evidence="4" type="ORF">FHX44_116212</name>
</gene>
<dbReference type="SUPFAM" id="SSF81606">
    <property type="entry name" value="PP2C-like"/>
    <property type="match status" value="2"/>
</dbReference>
<feature type="region of interest" description="Disordered" evidence="1">
    <location>
        <begin position="961"/>
        <end position="996"/>
    </location>
</feature>
<feature type="transmembrane region" description="Helical" evidence="2">
    <location>
        <begin position="1103"/>
        <end position="1123"/>
    </location>
</feature>